<evidence type="ECO:0000256" key="1">
    <source>
        <dbReference type="ARBA" id="ARBA00022723"/>
    </source>
</evidence>
<organism evidence="6 7">
    <name type="scientific">Vigna angularis var. angularis</name>
    <dbReference type="NCBI Taxonomy" id="157739"/>
    <lineage>
        <taxon>Eukaryota</taxon>
        <taxon>Viridiplantae</taxon>
        <taxon>Streptophyta</taxon>
        <taxon>Embryophyta</taxon>
        <taxon>Tracheophyta</taxon>
        <taxon>Spermatophyta</taxon>
        <taxon>Magnoliopsida</taxon>
        <taxon>eudicotyledons</taxon>
        <taxon>Gunneridae</taxon>
        <taxon>Pentapetalae</taxon>
        <taxon>rosids</taxon>
        <taxon>fabids</taxon>
        <taxon>Fabales</taxon>
        <taxon>Fabaceae</taxon>
        <taxon>Papilionoideae</taxon>
        <taxon>50 kb inversion clade</taxon>
        <taxon>NPAAA clade</taxon>
        <taxon>indigoferoid/millettioid clade</taxon>
        <taxon>Phaseoleae</taxon>
        <taxon>Vigna</taxon>
    </lineage>
</organism>
<dbReference type="PANTHER" id="PTHR33248">
    <property type="entry name" value="ZINC ION-BINDING PROTEIN"/>
    <property type="match status" value="1"/>
</dbReference>
<evidence type="ECO:0000256" key="3">
    <source>
        <dbReference type="ARBA" id="ARBA00022833"/>
    </source>
</evidence>
<evidence type="ECO:0000259" key="5">
    <source>
        <dbReference type="PROSITE" id="PS51999"/>
    </source>
</evidence>
<reference evidence="6 7" key="1">
    <citation type="journal article" date="2015" name="Sci. Rep.">
        <title>The power of single molecule real-time sequencing technology in the de novo assembly of a eukaryotic genome.</title>
        <authorList>
            <person name="Sakai H."/>
            <person name="Naito K."/>
            <person name="Ogiso-Tanaka E."/>
            <person name="Takahashi Y."/>
            <person name="Iseki K."/>
            <person name="Muto C."/>
            <person name="Satou K."/>
            <person name="Teruya K."/>
            <person name="Shiroma A."/>
            <person name="Shimoji M."/>
            <person name="Hirano T."/>
            <person name="Itoh T."/>
            <person name="Kaga A."/>
            <person name="Tomooka N."/>
        </authorList>
    </citation>
    <scope>NUCLEOTIDE SEQUENCE [LARGE SCALE GENOMIC DNA]</scope>
    <source>
        <strain evidence="7">cv. Shumari</strain>
    </source>
</reference>
<keyword evidence="7" id="KW-1185">Reference proteome</keyword>
<evidence type="ECO:0000313" key="7">
    <source>
        <dbReference type="Proteomes" id="UP000291084"/>
    </source>
</evidence>
<feature type="non-terminal residue" evidence="6">
    <location>
        <position position="115"/>
    </location>
</feature>
<dbReference type="PROSITE" id="PS51999">
    <property type="entry name" value="ZF_GRF"/>
    <property type="match status" value="1"/>
</dbReference>
<dbReference type="Pfam" id="PF06839">
    <property type="entry name" value="Zn_ribbon_GRF"/>
    <property type="match status" value="1"/>
</dbReference>
<keyword evidence="3" id="KW-0862">Zinc</keyword>
<dbReference type="GO" id="GO:0008270">
    <property type="term" value="F:zinc ion binding"/>
    <property type="evidence" value="ECO:0007669"/>
    <property type="project" value="UniProtKB-KW"/>
</dbReference>
<dbReference type="EMBL" id="AP015043">
    <property type="protein sequence ID" value="BAT99798.1"/>
    <property type="molecule type" value="Genomic_DNA"/>
</dbReference>
<proteinExistence type="predicted"/>
<dbReference type="InterPro" id="IPR010666">
    <property type="entry name" value="Znf_GRF"/>
</dbReference>
<accession>A0A0S3T3K0</accession>
<dbReference type="Proteomes" id="UP000291084">
    <property type="component" value="Chromosome 10"/>
</dbReference>
<dbReference type="AlphaFoldDB" id="A0A0S3T3K0"/>
<feature type="domain" description="GRF-type" evidence="5">
    <location>
        <begin position="28"/>
        <end position="75"/>
    </location>
</feature>
<evidence type="ECO:0000256" key="2">
    <source>
        <dbReference type="ARBA" id="ARBA00022771"/>
    </source>
</evidence>
<keyword evidence="1" id="KW-0479">Metal-binding</keyword>
<name>A0A0S3T3K0_PHAAN</name>
<evidence type="ECO:0000256" key="4">
    <source>
        <dbReference type="PROSITE-ProRule" id="PRU01343"/>
    </source>
</evidence>
<evidence type="ECO:0000313" key="6">
    <source>
        <dbReference type="EMBL" id="BAT99798.1"/>
    </source>
</evidence>
<sequence>MSTNDCSSWSRGSCRGASSRGMLGTQICYCGELAVLRVAKTAKNQGKPFWGCPNYKRSRNEEVRGCNFFKWASEDNVDERDTTIGWQRRKIMNLEKSLLVCQRREKVLIWMLCLM</sequence>
<keyword evidence="2 4" id="KW-0863">Zinc-finger</keyword>
<protein>
    <recommendedName>
        <fullName evidence="5">GRF-type domain-containing protein</fullName>
    </recommendedName>
</protein>
<gene>
    <name evidence="6" type="primary">Vigan.10G131100</name>
    <name evidence="6" type="ORF">VIGAN_10131100</name>
</gene>